<accession>A0A8J3WCJ6</accession>
<dbReference type="AlphaFoldDB" id="A0A8J3WCJ6"/>
<evidence type="ECO:0000313" key="3">
    <source>
        <dbReference type="Proteomes" id="UP000655044"/>
    </source>
</evidence>
<keyword evidence="3" id="KW-1185">Reference proteome</keyword>
<dbReference type="OrthoDB" id="3539116at2"/>
<gene>
    <name evidence="2" type="ORF">Pro02_23200</name>
</gene>
<reference evidence="2" key="1">
    <citation type="submission" date="2021-01" db="EMBL/GenBank/DDBJ databases">
        <title>Whole genome shotgun sequence of Planobispora rosea NBRC 15558.</title>
        <authorList>
            <person name="Komaki H."/>
            <person name="Tamura T."/>
        </authorList>
    </citation>
    <scope>NUCLEOTIDE SEQUENCE</scope>
    <source>
        <strain evidence="2">NBRC 15558</strain>
    </source>
</reference>
<evidence type="ECO:0000256" key="1">
    <source>
        <dbReference type="SAM" id="MobiDB-lite"/>
    </source>
</evidence>
<sequence length="111" mass="12573">MKQHIEIRGGHWIGVRGMLALWLRALEDRIFGEIDAFAWVQGWEIDRRRVLRRVYRDPGFEALQECGLCRGEGTTAAEKRCPLCDGTGRIDRGRSRGLKGRPGAVSLGRPE</sequence>
<comment type="caution">
    <text evidence="2">The sequence shown here is derived from an EMBL/GenBank/DDBJ whole genome shotgun (WGS) entry which is preliminary data.</text>
</comment>
<dbReference type="Gene3D" id="6.20.20.10">
    <property type="match status" value="1"/>
</dbReference>
<dbReference type="RefSeq" id="WP_141703639.1">
    <property type="nucleotide sequence ID" value="NZ_BMQP01000007.1"/>
</dbReference>
<name>A0A8J3WCJ6_PLARO</name>
<protein>
    <submittedName>
        <fullName evidence="2">Uncharacterized protein</fullName>
    </submittedName>
</protein>
<dbReference type="EMBL" id="BOOI01000019">
    <property type="protein sequence ID" value="GIH83912.1"/>
    <property type="molecule type" value="Genomic_DNA"/>
</dbReference>
<dbReference type="SUPFAM" id="SSF57938">
    <property type="entry name" value="DnaJ/Hsp40 cysteine-rich domain"/>
    <property type="match status" value="1"/>
</dbReference>
<organism evidence="2 3">
    <name type="scientific">Planobispora rosea</name>
    <dbReference type="NCBI Taxonomy" id="35762"/>
    <lineage>
        <taxon>Bacteria</taxon>
        <taxon>Bacillati</taxon>
        <taxon>Actinomycetota</taxon>
        <taxon>Actinomycetes</taxon>
        <taxon>Streptosporangiales</taxon>
        <taxon>Streptosporangiaceae</taxon>
        <taxon>Planobispora</taxon>
    </lineage>
</organism>
<proteinExistence type="predicted"/>
<evidence type="ECO:0000313" key="2">
    <source>
        <dbReference type="EMBL" id="GIH83912.1"/>
    </source>
</evidence>
<dbReference type="InterPro" id="IPR036410">
    <property type="entry name" value="HSP_DnaJ_Cys-rich_dom_sf"/>
</dbReference>
<dbReference type="Proteomes" id="UP000655044">
    <property type="component" value="Unassembled WGS sequence"/>
</dbReference>
<feature type="region of interest" description="Disordered" evidence="1">
    <location>
        <begin position="87"/>
        <end position="111"/>
    </location>
</feature>